<dbReference type="AlphaFoldDB" id="A0A1B8B6J1"/>
<dbReference type="Proteomes" id="UP000091967">
    <property type="component" value="Unassembled WGS sequence"/>
</dbReference>
<proteinExistence type="predicted"/>
<evidence type="ECO:0000313" key="2">
    <source>
        <dbReference type="Proteomes" id="UP000091967"/>
    </source>
</evidence>
<organism evidence="1 2">
    <name type="scientific">Fusarium poae</name>
    <dbReference type="NCBI Taxonomy" id="36050"/>
    <lineage>
        <taxon>Eukaryota</taxon>
        <taxon>Fungi</taxon>
        <taxon>Dikarya</taxon>
        <taxon>Ascomycota</taxon>
        <taxon>Pezizomycotina</taxon>
        <taxon>Sordariomycetes</taxon>
        <taxon>Hypocreomycetidae</taxon>
        <taxon>Hypocreales</taxon>
        <taxon>Nectriaceae</taxon>
        <taxon>Fusarium</taxon>
    </lineage>
</organism>
<dbReference type="EMBL" id="LYXU01000001">
    <property type="protein sequence ID" value="OBS28326.1"/>
    <property type="molecule type" value="Genomic_DNA"/>
</dbReference>
<protein>
    <submittedName>
        <fullName evidence="1">Uncharacterized protein</fullName>
    </submittedName>
</protein>
<name>A0A1B8B6J1_FUSPO</name>
<keyword evidence="2" id="KW-1185">Reference proteome</keyword>
<sequence length="413" mass="46566">MVNKPGVEWFLSKANLNPPPRLSRLTIPADQDFLHSDPPNRDTAHNLLVQARKCSPNYKPPESQAWHHLRTRSQKAALCNDLNWTFTKHEIATVFDKLLSQSTLPPAGVAQAVLMRARLSSMDELWGHLLDESLERRLRNKQLSSDFIEFEATTIRMTWLDKVVSIDNINYIHLVCQMKVSQVVLDRALDIALSKPSLGVMKLLLTFGAVASSYVETIDIHIQARNMEFIELLLSAPNSMGVDTWEECLRREILRATNGGTISVSFLLLLLANRLELVSPSLLLSTLRLENHQATAIVMAYSRSTQMFFNIRHQAFELVSCYQSNNKRRAFFSLLSDCELVEDSLLARKEVFEGVKARDIPLVKLLVGAGVTVDEPSYNALQWAVSQMDFEMIKILARGTIACFPNHALAPTP</sequence>
<evidence type="ECO:0000313" key="1">
    <source>
        <dbReference type="EMBL" id="OBS28326.1"/>
    </source>
</evidence>
<reference evidence="1 2" key="1">
    <citation type="submission" date="2016-06" db="EMBL/GenBank/DDBJ databases">
        <title>Living apart together: crosstalk between the core and supernumerary genomes in a fungal plant pathogen.</title>
        <authorList>
            <person name="Vanheule A."/>
            <person name="Audenaert K."/>
            <person name="Warris S."/>
            <person name="Van De Geest H."/>
            <person name="Schijlen E."/>
            <person name="Hofte M."/>
            <person name="De Saeger S."/>
            <person name="Haesaert G."/>
            <person name="Waalwijk C."/>
            <person name="Van Der Lee T."/>
        </authorList>
    </citation>
    <scope>NUCLEOTIDE SEQUENCE [LARGE SCALE GENOMIC DNA]</scope>
    <source>
        <strain evidence="1 2">2516</strain>
    </source>
</reference>
<comment type="caution">
    <text evidence="1">The sequence shown here is derived from an EMBL/GenBank/DDBJ whole genome shotgun (WGS) entry which is preliminary data.</text>
</comment>
<dbReference type="OMA" id="DIHIQAR"/>
<gene>
    <name evidence="1" type="ORF">FPOA_02267</name>
</gene>
<accession>A0A1B8B6J1</accession>